<keyword evidence="2" id="KW-1185">Reference proteome</keyword>
<sequence length="265" mass="28492">MNENDRVSFSMRGHVGVVAMQDASRYNALAPAQVRAVLAAVERSRQAGARALLIASGVKHFCAGADIEEMLKGGSLRPETPRQPGMATPITLFRTLVEDPRPVLCLVDGLAMGGGVELVLSCDLCIATPAARFMLPELGLGVLPRTALLRLPELVGRRRALDLILSRRKLSCDEALAMGLVNRQVPQEGALDAALAWANDIVSAPPGALAAVKRNLGRIAPDDWDGLHGLLGQMVPAEWEEGFGAFLEKRTPDYEPFWQAAGKRE</sequence>
<dbReference type="SUPFAM" id="SSF52096">
    <property type="entry name" value="ClpP/crotonase"/>
    <property type="match status" value="1"/>
</dbReference>
<organism evidence="1 2">
    <name type="scientific">Pigmentiphaga soli</name>
    <dbReference type="NCBI Taxonomy" id="1007095"/>
    <lineage>
        <taxon>Bacteria</taxon>
        <taxon>Pseudomonadati</taxon>
        <taxon>Pseudomonadota</taxon>
        <taxon>Betaproteobacteria</taxon>
        <taxon>Burkholderiales</taxon>
        <taxon>Alcaligenaceae</taxon>
        <taxon>Pigmentiphaga</taxon>
    </lineage>
</organism>
<dbReference type="PANTHER" id="PTHR11941:SF54">
    <property type="entry name" value="ENOYL-COA HYDRATASE, MITOCHONDRIAL"/>
    <property type="match status" value="1"/>
</dbReference>
<dbReference type="Pfam" id="PF00378">
    <property type="entry name" value="ECH_1"/>
    <property type="match status" value="1"/>
</dbReference>
<protein>
    <submittedName>
        <fullName evidence="1">Enoyl-CoA hydratase-related protein</fullName>
    </submittedName>
</protein>
<dbReference type="EMBL" id="BAABFO010000030">
    <property type="protein sequence ID" value="GAA4341716.1"/>
    <property type="molecule type" value="Genomic_DNA"/>
</dbReference>
<dbReference type="InterPro" id="IPR001753">
    <property type="entry name" value="Enoyl-CoA_hydra/iso"/>
</dbReference>
<reference evidence="2" key="1">
    <citation type="journal article" date="2019" name="Int. J. Syst. Evol. Microbiol.">
        <title>The Global Catalogue of Microorganisms (GCM) 10K type strain sequencing project: providing services to taxonomists for standard genome sequencing and annotation.</title>
        <authorList>
            <consortium name="The Broad Institute Genomics Platform"/>
            <consortium name="The Broad Institute Genome Sequencing Center for Infectious Disease"/>
            <person name="Wu L."/>
            <person name="Ma J."/>
        </authorList>
    </citation>
    <scope>NUCLEOTIDE SEQUENCE [LARGE SCALE GENOMIC DNA]</scope>
    <source>
        <strain evidence="2">JCM 17666</strain>
    </source>
</reference>
<evidence type="ECO:0000313" key="2">
    <source>
        <dbReference type="Proteomes" id="UP001501671"/>
    </source>
</evidence>
<dbReference type="PANTHER" id="PTHR11941">
    <property type="entry name" value="ENOYL-COA HYDRATASE-RELATED"/>
    <property type="match status" value="1"/>
</dbReference>
<evidence type="ECO:0000313" key="1">
    <source>
        <dbReference type="EMBL" id="GAA4341716.1"/>
    </source>
</evidence>
<dbReference type="InterPro" id="IPR029045">
    <property type="entry name" value="ClpP/crotonase-like_dom_sf"/>
</dbReference>
<dbReference type="CDD" id="cd06558">
    <property type="entry name" value="crotonase-like"/>
    <property type="match status" value="1"/>
</dbReference>
<proteinExistence type="predicted"/>
<dbReference type="Gene3D" id="3.90.226.10">
    <property type="entry name" value="2-enoyl-CoA Hydratase, Chain A, domain 1"/>
    <property type="match status" value="1"/>
</dbReference>
<dbReference type="Proteomes" id="UP001501671">
    <property type="component" value="Unassembled WGS sequence"/>
</dbReference>
<comment type="caution">
    <text evidence="1">The sequence shown here is derived from an EMBL/GenBank/DDBJ whole genome shotgun (WGS) entry which is preliminary data.</text>
</comment>
<gene>
    <name evidence="1" type="ORF">GCM10023144_42830</name>
</gene>
<name>A0ABP8HN72_9BURK</name>
<accession>A0ABP8HN72</accession>
<dbReference type="RefSeq" id="WP_345251955.1">
    <property type="nucleotide sequence ID" value="NZ_BAABFO010000030.1"/>
</dbReference>